<evidence type="ECO:0000313" key="2">
    <source>
        <dbReference type="Proteomes" id="UP000036166"/>
    </source>
</evidence>
<reference evidence="1 2" key="1">
    <citation type="submission" date="2015-06" db="EMBL/GenBank/DDBJ databases">
        <title>Draft Genome Sequence of Parabacteroides goldsteinii with Putative Novel Metallo-Beta-Lactamases Isolated from a Blood Culture from a Human Patient.</title>
        <authorList>
            <person name="Krogh T.J."/>
            <person name="Agergaard C.N."/>
            <person name="Moller-Jensen J."/>
            <person name="Justesen U.S."/>
        </authorList>
    </citation>
    <scope>NUCLEOTIDE SEQUENCE [LARGE SCALE GENOMIC DNA]</scope>
    <source>
        <strain evidence="1 2">910340</strain>
    </source>
</reference>
<dbReference type="PATRIC" id="fig|328812.4.peg.3096"/>
<protein>
    <submittedName>
        <fullName evidence="1">Uncharacterized protein</fullName>
    </submittedName>
</protein>
<proteinExistence type="predicted"/>
<dbReference type="AlphaFoldDB" id="A0A0J6CJM7"/>
<evidence type="ECO:0000313" key="1">
    <source>
        <dbReference type="EMBL" id="KMM33410.1"/>
    </source>
</evidence>
<organism evidence="1 2">
    <name type="scientific">Parabacteroides goldsteinii</name>
    <dbReference type="NCBI Taxonomy" id="328812"/>
    <lineage>
        <taxon>Bacteria</taxon>
        <taxon>Pseudomonadati</taxon>
        <taxon>Bacteroidota</taxon>
        <taxon>Bacteroidia</taxon>
        <taxon>Bacteroidales</taxon>
        <taxon>Tannerellaceae</taxon>
        <taxon>Parabacteroides</taxon>
    </lineage>
</organism>
<gene>
    <name evidence="1" type="ORF">ACM15_11925</name>
</gene>
<sequence>MRKNANFANHKCALRCALLINMLKLKQLVSNLYHFAFGEEVRTNGMDADGTIRVAAGDPTLSVTPLKGLELLPDRVPCENSMLDISGYRYSEEPKIFTVEGSSMSPEDISNGDKLLCREVEADAIKLIEQGKFAVIAVDRKYYEYKNKELKFDYKLRHTLFRVPVGISIEQLIDSLKKITNSIFLEKNQKNLRSKYDEAIEFYGNERELMLSVTYRKGELRYSFHPIDLIKYVAEYVLKHNGEEWRAKKLE</sequence>
<dbReference type="Proteomes" id="UP000036166">
    <property type="component" value="Unassembled WGS sequence"/>
</dbReference>
<dbReference type="RefSeq" id="WP_007761407.1">
    <property type="nucleotide sequence ID" value="NZ_LFJV01000036.1"/>
</dbReference>
<name>A0A0J6CJM7_9BACT</name>
<dbReference type="EMBL" id="LFJV01000036">
    <property type="protein sequence ID" value="KMM33410.1"/>
    <property type="molecule type" value="Genomic_DNA"/>
</dbReference>
<comment type="caution">
    <text evidence="1">The sequence shown here is derived from an EMBL/GenBank/DDBJ whole genome shotgun (WGS) entry which is preliminary data.</text>
</comment>
<accession>A0A0J6CJM7</accession>